<evidence type="ECO:0000313" key="1">
    <source>
        <dbReference type="EMBL" id="KAB1225386.1"/>
    </source>
</evidence>
<name>A0A6A1WLJ9_9ROSI</name>
<proteinExistence type="predicted"/>
<dbReference type="InterPro" id="IPR002110">
    <property type="entry name" value="Ankyrin_rpt"/>
</dbReference>
<accession>A0A6A1WLJ9</accession>
<keyword evidence="2" id="KW-1185">Reference proteome</keyword>
<dbReference type="Pfam" id="PF12796">
    <property type="entry name" value="Ank_2"/>
    <property type="match status" value="1"/>
</dbReference>
<dbReference type="SMART" id="SM00248">
    <property type="entry name" value="ANK"/>
    <property type="match status" value="3"/>
</dbReference>
<reference evidence="1 2" key="1">
    <citation type="journal article" date="2019" name="Plant Biotechnol. J.">
        <title>The red bayberry genome and genetic basis of sex determination.</title>
        <authorList>
            <person name="Jia H.M."/>
            <person name="Jia H.J."/>
            <person name="Cai Q.L."/>
            <person name="Wang Y."/>
            <person name="Zhao H.B."/>
            <person name="Yang W.F."/>
            <person name="Wang G.Y."/>
            <person name="Li Y.H."/>
            <person name="Zhan D.L."/>
            <person name="Shen Y.T."/>
            <person name="Niu Q.F."/>
            <person name="Chang L."/>
            <person name="Qiu J."/>
            <person name="Zhao L."/>
            <person name="Xie H.B."/>
            <person name="Fu W.Y."/>
            <person name="Jin J."/>
            <person name="Li X.W."/>
            <person name="Jiao Y."/>
            <person name="Zhou C.C."/>
            <person name="Tu T."/>
            <person name="Chai C.Y."/>
            <person name="Gao J.L."/>
            <person name="Fan L.J."/>
            <person name="van de Weg E."/>
            <person name="Wang J.Y."/>
            <person name="Gao Z.S."/>
        </authorList>
    </citation>
    <scope>NUCLEOTIDE SEQUENCE [LARGE SCALE GENOMIC DNA]</scope>
    <source>
        <tissue evidence="1">Leaves</tissue>
    </source>
</reference>
<dbReference type="Proteomes" id="UP000516437">
    <property type="component" value="Chromosome 1"/>
</dbReference>
<comment type="caution">
    <text evidence="1">The sequence shown here is derived from an EMBL/GenBank/DDBJ whole genome shotgun (WGS) entry which is preliminary data.</text>
</comment>
<organism evidence="1 2">
    <name type="scientific">Morella rubra</name>
    <name type="common">Chinese bayberry</name>
    <dbReference type="NCBI Taxonomy" id="262757"/>
    <lineage>
        <taxon>Eukaryota</taxon>
        <taxon>Viridiplantae</taxon>
        <taxon>Streptophyta</taxon>
        <taxon>Embryophyta</taxon>
        <taxon>Tracheophyta</taxon>
        <taxon>Spermatophyta</taxon>
        <taxon>Magnoliopsida</taxon>
        <taxon>eudicotyledons</taxon>
        <taxon>Gunneridae</taxon>
        <taxon>Pentapetalae</taxon>
        <taxon>rosids</taxon>
        <taxon>fabids</taxon>
        <taxon>Fagales</taxon>
        <taxon>Myricaceae</taxon>
        <taxon>Morella</taxon>
    </lineage>
</organism>
<dbReference type="SUPFAM" id="SSF48403">
    <property type="entry name" value="Ankyrin repeat"/>
    <property type="match status" value="1"/>
</dbReference>
<evidence type="ECO:0000313" key="2">
    <source>
        <dbReference type="Proteomes" id="UP000516437"/>
    </source>
</evidence>
<dbReference type="AlphaFoldDB" id="A0A6A1WLJ9"/>
<sequence length="173" mass="18902">MAGSHVGYAALYKAIRIGDWDAVNEFLQHQPNTLSGEITATSDSALRIAVDAGNLSIVEKLVQLMHEEDLEIRDNSGDTALHMAAVYGKYRMAECMVSKNTKLFTTGNSSGSLPVPVNLAISFGHMKLARYLYCLTPPEYLMPERGDNGGDIFVEKIYTGTLGKTARTILFPV</sequence>
<protein>
    <submittedName>
        <fullName evidence="1">Uncharacterized protein</fullName>
    </submittedName>
</protein>
<dbReference type="OrthoDB" id="1880601at2759"/>
<gene>
    <name evidence="1" type="ORF">CJ030_MR1G015674</name>
</gene>
<dbReference type="EMBL" id="RXIC02000019">
    <property type="protein sequence ID" value="KAB1225386.1"/>
    <property type="molecule type" value="Genomic_DNA"/>
</dbReference>
<dbReference type="InterPro" id="IPR036770">
    <property type="entry name" value="Ankyrin_rpt-contain_sf"/>
</dbReference>
<dbReference type="Gene3D" id="1.25.40.20">
    <property type="entry name" value="Ankyrin repeat-containing domain"/>
    <property type="match status" value="1"/>
</dbReference>
<dbReference type="PANTHER" id="PTHR24121:SF16">
    <property type="entry name" value="NON-SPECIFIC SERINE_THREONINE PROTEIN KINASE"/>
    <property type="match status" value="1"/>
</dbReference>
<dbReference type="PANTHER" id="PTHR24121">
    <property type="entry name" value="NO MECHANORECEPTOR POTENTIAL C, ISOFORM D-RELATED"/>
    <property type="match status" value="1"/>
</dbReference>